<accession>A0A8J3MZH8</accession>
<dbReference type="RefSeq" id="WP_220201434.1">
    <property type="nucleotide sequence ID" value="NZ_BNJK01000001.1"/>
</dbReference>
<dbReference type="SMART" id="SM01008">
    <property type="entry name" value="Ald_Xan_dh_C"/>
    <property type="match status" value="1"/>
</dbReference>
<dbReference type="InterPro" id="IPR000674">
    <property type="entry name" value="Ald_Oxase/Xan_DH_a/b"/>
</dbReference>
<evidence type="ECO:0000313" key="5">
    <source>
        <dbReference type="Proteomes" id="UP000597444"/>
    </source>
</evidence>
<name>A0A8J3MZH8_9CHLR</name>
<dbReference type="AlphaFoldDB" id="A0A8J3MZH8"/>
<dbReference type="Gene3D" id="3.90.1170.50">
    <property type="entry name" value="Aldehyde oxidase/xanthine dehydrogenase, a/b hammerhead"/>
    <property type="match status" value="1"/>
</dbReference>
<dbReference type="EMBL" id="BNJK01000001">
    <property type="protein sequence ID" value="GHO90473.1"/>
    <property type="molecule type" value="Genomic_DNA"/>
</dbReference>
<dbReference type="SUPFAM" id="SSF54665">
    <property type="entry name" value="CO dehydrogenase molybdoprotein N-domain-like"/>
    <property type="match status" value="1"/>
</dbReference>
<dbReference type="GO" id="GO:0005506">
    <property type="term" value="F:iron ion binding"/>
    <property type="evidence" value="ECO:0007669"/>
    <property type="project" value="InterPro"/>
</dbReference>
<dbReference type="InterPro" id="IPR016208">
    <property type="entry name" value="Ald_Oxase/xanthine_DH-like"/>
</dbReference>
<dbReference type="InterPro" id="IPR046867">
    <property type="entry name" value="AldOxase/xan_DH_MoCoBD2"/>
</dbReference>
<protein>
    <submittedName>
        <fullName evidence="4">Xanthine dehydrogenase</fullName>
    </submittedName>
</protein>
<keyword evidence="2" id="KW-0560">Oxidoreductase</keyword>
<dbReference type="Pfam" id="PF02738">
    <property type="entry name" value="MoCoBD_1"/>
    <property type="match status" value="1"/>
</dbReference>
<keyword evidence="1" id="KW-0500">Molybdenum</keyword>
<dbReference type="InterPro" id="IPR008274">
    <property type="entry name" value="AldOxase/xan_DH_MoCoBD1"/>
</dbReference>
<dbReference type="PANTHER" id="PTHR11908:SF132">
    <property type="entry name" value="ALDEHYDE OXIDASE 1-RELATED"/>
    <property type="match status" value="1"/>
</dbReference>
<gene>
    <name evidence="4" type="ORF">KSF_005210</name>
</gene>
<organism evidence="4 5">
    <name type="scientific">Reticulibacter mediterranei</name>
    <dbReference type="NCBI Taxonomy" id="2778369"/>
    <lineage>
        <taxon>Bacteria</taxon>
        <taxon>Bacillati</taxon>
        <taxon>Chloroflexota</taxon>
        <taxon>Ktedonobacteria</taxon>
        <taxon>Ktedonobacterales</taxon>
        <taxon>Reticulibacteraceae</taxon>
        <taxon>Reticulibacter</taxon>
    </lineage>
</organism>
<dbReference type="GO" id="GO:0016491">
    <property type="term" value="F:oxidoreductase activity"/>
    <property type="evidence" value="ECO:0007669"/>
    <property type="project" value="UniProtKB-KW"/>
</dbReference>
<dbReference type="Pfam" id="PF20256">
    <property type="entry name" value="MoCoBD_2"/>
    <property type="match status" value="2"/>
</dbReference>
<proteinExistence type="predicted"/>
<evidence type="ECO:0000313" key="4">
    <source>
        <dbReference type="EMBL" id="GHO90473.1"/>
    </source>
</evidence>
<evidence type="ECO:0000256" key="2">
    <source>
        <dbReference type="ARBA" id="ARBA00023002"/>
    </source>
</evidence>
<dbReference type="InterPro" id="IPR037165">
    <property type="entry name" value="AldOxase/xan_DH_Mopterin-bd_sf"/>
</dbReference>
<dbReference type="Gene3D" id="3.30.365.10">
    <property type="entry name" value="Aldehyde oxidase/xanthine dehydrogenase, molybdopterin binding domain"/>
    <property type="match status" value="4"/>
</dbReference>
<comment type="caution">
    <text evidence="4">The sequence shown here is derived from an EMBL/GenBank/DDBJ whole genome shotgun (WGS) entry which is preliminary data.</text>
</comment>
<keyword evidence="5" id="KW-1185">Reference proteome</keyword>
<sequence>MIQVTKPLIGAPISRLDGPRKVTGTATYAFEYQFEDVVYAFPVQSTIAKGRVVAIDATHARTLPGFLGLITHENAPKVAPVGLLGPNNDLAVLQSDRVAYRGQFIAVVVAETLENARRAAELLDIRYEALPPDAELRADRADLVKPQALAAGMATDTEYGDVEAALSSSPVQLDQTYTTPAYHHNALEPHATIAIWKDDSLTLYDSNQGPHAVQHIAATAFNLPPERVRVISAFVGGGFGSKGGNSHFILTIMAAQLIKGRPVKMALTRQQMFAVVGYRTPTIQHLRLGAEQDGQLMAISHEVVEQTGMLHEFAEPTASATRMMYAAPHRRTAHRLARLDVPIPTFMRAPGECPGMFALESAIDELALACGIDPIEFRIKNDPAVDPESGLPFSSRNLVACLRQGAEAFGWQQHPRQPATWREGRWLIGTGVAASTFPVVFFPSTASIRAERADHYRVLIDASDIGTGAWTVLAQIAADALEVPLEQIHLEIGDTNLPMAGLAGGSAGTASWGSAIMDAAQKFRATLYGELGGRLPEGGLEVRGGLERSPYAGQYAMHSFGAQFAEVRVHMDTGEIRVPRMLGVFAAGRIINAKTARSQFLGGMTMGLSMALHEQSVMDPRFGEYVNHDFAEYHIATNADVGAIEIQWIDEVDPYVNPVGAKGIGEIGIVGTAAAIANAVYHATGIRVRDLPLSPDKLLASLSH</sequence>
<evidence type="ECO:0000259" key="3">
    <source>
        <dbReference type="SMART" id="SM01008"/>
    </source>
</evidence>
<feature type="domain" description="Aldehyde oxidase/xanthine dehydrogenase a/b hammerhead" evidence="3">
    <location>
        <begin position="23"/>
        <end position="131"/>
    </location>
</feature>
<dbReference type="InterPro" id="IPR036856">
    <property type="entry name" value="Ald_Oxase/Xan_DH_a/b_sf"/>
</dbReference>
<dbReference type="PANTHER" id="PTHR11908">
    <property type="entry name" value="XANTHINE DEHYDROGENASE"/>
    <property type="match status" value="1"/>
</dbReference>
<reference evidence="4" key="1">
    <citation type="submission" date="2020-10" db="EMBL/GenBank/DDBJ databases">
        <title>Taxonomic study of unclassified bacteria belonging to the class Ktedonobacteria.</title>
        <authorList>
            <person name="Yabe S."/>
            <person name="Wang C.M."/>
            <person name="Zheng Y."/>
            <person name="Sakai Y."/>
            <person name="Cavaletti L."/>
            <person name="Monciardini P."/>
            <person name="Donadio S."/>
        </authorList>
    </citation>
    <scope>NUCLEOTIDE SEQUENCE</scope>
    <source>
        <strain evidence="4">ID150040</strain>
    </source>
</reference>
<dbReference type="Proteomes" id="UP000597444">
    <property type="component" value="Unassembled WGS sequence"/>
</dbReference>
<evidence type="ECO:0000256" key="1">
    <source>
        <dbReference type="ARBA" id="ARBA00022505"/>
    </source>
</evidence>
<dbReference type="SUPFAM" id="SSF56003">
    <property type="entry name" value="Molybdenum cofactor-binding domain"/>
    <property type="match status" value="1"/>
</dbReference>
<dbReference type="Pfam" id="PF01315">
    <property type="entry name" value="Ald_Xan_dh_C"/>
    <property type="match status" value="1"/>
</dbReference>